<name>A0A6L5QKP3_9BURK</name>
<protein>
    <recommendedName>
        <fullName evidence="3">Lactate dehydrogenase</fullName>
    </recommendedName>
</protein>
<dbReference type="RefSeq" id="WP_154365991.1">
    <property type="nucleotide sequence ID" value="NZ_WKJM01000016.1"/>
</dbReference>
<keyword evidence="2" id="KW-1185">Reference proteome</keyword>
<organism evidence="1 2">
    <name type="scientific">Duganella alba</name>
    <dbReference type="NCBI Taxonomy" id="2666081"/>
    <lineage>
        <taxon>Bacteria</taxon>
        <taxon>Pseudomonadati</taxon>
        <taxon>Pseudomonadota</taxon>
        <taxon>Betaproteobacteria</taxon>
        <taxon>Burkholderiales</taxon>
        <taxon>Oxalobacteraceae</taxon>
        <taxon>Telluria group</taxon>
        <taxon>Duganella</taxon>
    </lineage>
</organism>
<evidence type="ECO:0000313" key="2">
    <source>
        <dbReference type="Proteomes" id="UP000481037"/>
    </source>
</evidence>
<dbReference type="Proteomes" id="UP000481037">
    <property type="component" value="Unassembled WGS sequence"/>
</dbReference>
<comment type="caution">
    <text evidence="1">The sequence shown here is derived from an EMBL/GenBank/DDBJ whole genome shotgun (WGS) entry which is preliminary data.</text>
</comment>
<evidence type="ECO:0000313" key="1">
    <source>
        <dbReference type="EMBL" id="MRX09882.1"/>
    </source>
</evidence>
<dbReference type="AlphaFoldDB" id="A0A6L5QKP3"/>
<dbReference type="EMBL" id="WKJM01000016">
    <property type="protein sequence ID" value="MRX09882.1"/>
    <property type="molecule type" value="Genomic_DNA"/>
</dbReference>
<gene>
    <name evidence="1" type="ORF">GJ697_18750</name>
</gene>
<reference evidence="1 2" key="1">
    <citation type="submission" date="2019-11" db="EMBL/GenBank/DDBJ databases">
        <title>Novel species isolated from a subtropical stream in China.</title>
        <authorList>
            <person name="Lu H."/>
        </authorList>
    </citation>
    <scope>NUCLEOTIDE SEQUENCE [LARGE SCALE GENOMIC DNA]</scope>
    <source>
        <strain evidence="1 2">FT25W</strain>
    </source>
</reference>
<proteinExistence type="predicted"/>
<sequence length="452" mass="47838">MATISSVSSSLILASPVRKVQEQSTAPAATDPSIQAAAVAAGGSLPSMQPPVISPPVWKTRSSDPITSLMTINYGSPSIFSRFDGLGAAALQRLGTDPGNFSQSVSRSGSGAQTAYRISLNITLADSVTVKVSLESTGDSLALEIKSSGKLSVAERNALSRLADGFQNAIDGMTDASKLDFSGLLQYDHSLLSSIDLQATVQNGSVAVQTQSFHADDKTRSFSSDGPDGKVNIAVDLRQLAAIGNAQQRKAGMDAYLKQFDEAGVHGHANAGTLATFKAAFKQMIGAGTTATAFSTRPVNLSETDHAILTGLPDFSASMTDTPVASNPMRQNEVDTFAYQVSQDTGINDYGHGNRSISQKQHAHLEASFHEPLSADASLALDNSKQSQNYYFKHVSEDSISDTEISYNNGMLAHASTTQSTTGTTLVLKYVMGMLTEETRTPFANNTKKEYK</sequence>
<accession>A0A6L5QKP3</accession>
<evidence type="ECO:0008006" key="3">
    <source>
        <dbReference type="Google" id="ProtNLM"/>
    </source>
</evidence>